<name>A0A9D1YA46_9FIRM</name>
<organism evidence="2 3">
    <name type="scientific">Candidatus Flavonifractor merdigallinarum</name>
    <dbReference type="NCBI Taxonomy" id="2838589"/>
    <lineage>
        <taxon>Bacteria</taxon>
        <taxon>Bacillati</taxon>
        <taxon>Bacillota</taxon>
        <taxon>Clostridia</taxon>
        <taxon>Eubacteriales</taxon>
        <taxon>Oscillospiraceae</taxon>
        <taxon>Flavonifractor</taxon>
    </lineage>
</organism>
<reference evidence="2" key="2">
    <citation type="submission" date="2021-04" db="EMBL/GenBank/DDBJ databases">
        <authorList>
            <person name="Gilroy R."/>
        </authorList>
    </citation>
    <scope>NUCLEOTIDE SEQUENCE</scope>
    <source>
        <strain evidence="2">ChiBcec16_6824</strain>
    </source>
</reference>
<dbReference type="InterPro" id="IPR003664">
    <property type="entry name" value="FA_synthesis"/>
</dbReference>
<dbReference type="SUPFAM" id="SSF53659">
    <property type="entry name" value="Isocitrate/Isopropylmalate dehydrogenase-like"/>
    <property type="match status" value="1"/>
</dbReference>
<feature type="active site" evidence="1">
    <location>
        <position position="359"/>
    </location>
</feature>
<dbReference type="GO" id="GO:0016747">
    <property type="term" value="F:acyltransferase activity, transferring groups other than amino-acyl groups"/>
    <property type="evidence" value="ECO:0007669"/>
    <property type="project" value="InterPro"/>
</dbReference>
<gene>
    <name evidence="2" type="ORF">H9841_11520</name>
</gene>
<dbReference type="Proteomes" id="UP000823868">
    <property type="component" value="Unassembled WGS sequence"/>
</dbReference>
<reference evidence="2" key="1">
    <citation type="journal article" date="2021" name="PeerJ">
        <title>Extensive microbial diversity within the chicken gut microbiome revealed by metagenomics and culture.</title>
        <authorList>
            <person name="Gilroy R."/>
            <person name="Ravi A."/>
            <person name="Getino M."/>
            <person name="Pursley I."/>
            <person name="Horton D.L."/>
            <person name="Alikhan N.F."/>
            <person name="Baker D."/>
            <person name="Gharbi K."/>
            <person name="Hall N."/>
            <person name="Watson M."/>
            <person name="Adriaenssens E.M."/>
            <person name="Foster-Nyarko E."/>
            <person name="Jarju S."/>
            <person name="Secka A."/>
            <person name="Antonio M."/>
            <person name="Oren A."/>
            <person name="Chaudhuri R.R."/>
            <person name="La Ragione R."/>
            <person name="Hildebrand F."/>
            <person name="Pallen M.J."/>
        </authorList>
    </citation>
    <scope>NUCLEOTIDE SEQUENCE</scope>
    <source>
        <strain evidence="2">ChiBcec16_6824</strain>
    </source>
</reference>
<protein>
    <submittedName>
        <fullName evidence="2">Glycine reductase</fullName>
    </submittedName>
</protein>
<comment type="caution">
    <text evidence="2">The sequence shown here is derived from an EMBL/GenBank/DDBJ whole genome shotgun (WGS) entry which is preliminary data.</text>
</comment>
<dbReference type="AlphaFoldDB" id="A0A9D1YA46"/>
<dbReference type="PIRSF" id="PIRSF036593">
    <property type="entry name" value="GrdD"/>
    <property type="match status" value="1"/>
</dbReference>
<accession>A0A9D1YA46</accession>
<dbReference type="InterPro" id="IPR012116">
    <property type="entry name" value="Gly_reductase_pC_asu"/>
</dbReference>
<dbReference type="EMBL" id="DXDX01000208">
    <property type="protein sequence ID" value="HIY22514.1"/>
    <property type="molecule type" value="Genomic_DNA"/>
</dbReference>
<dbReference type="GO" id="GO:0006633">
    <property type="term" value="P:fatty acid biosynthetic process"/>
    <property type="evidence" value="ECO:0007669"/>
    <property type="project" value="InterPro"/>
</dbReference>
<dbReference type="Pfam" id="PF02504">
    <property type="entry name" value="FA_synthesis"/>
    <property type="match status" value="1"/>
</dbReference>
<sequence>MADKTKKLIADTFLAIAEGLETGTFGAKPKIAVTAMGSEHGEETVMEGAVKAARAGADVYFIGTITHPEVTTVQVADEDEAHKKMEELLETGAVDGAVTMHYPFPIGVSTVGRSVTPGKGHEMFIANTTGTSSTDRIEGMIKNAIYGIIAAKACGVADPTVGILNVDGARQAEGALKTLKENGYPITFAESARADGGCVMRGNDVLMGSADVMVTDSLTGNILSKMLSSACTGGSYEAVGYGYGPGIGKGYDRLVMIISRASGAPVIAGAINYAAQLVRGKVFEVAAAEFAAAEKAGLDKLLAERKAAANKSAAPAEDVVAPPAEVVTAQIPGIEVMDLEDAVKALWKEKIYAEDGMGCTGPIVRVSEANKERALEILKAAGFVS</sequence>
<dbReference type="Gene3D" id="3.40.718.10">
    <property type="entry name" value="Isopropylmalate Dehydrogenase"/>
    <property type="match status" value="1"/>
</dbReference>
<evidence type="ECO:0000256" key="1">
    <source>
        <dbReference type="PIRSR" id="PIRSR036593-50"/>
    </source>
</evidence>
<dbReference type="NCBIfam" id="NF040747">
    <property type="entry name" value="reduct_C_alpha"/>
    <property type="match status" value="1"/>
</dbReference>
<proteinExistence type="predicted"/>
<evidence type="ECO:0000313" key="2">
    <source>
        <dbReference type="EMBL" id="HIY22514.1"/>
    </source>
</evidence>
<evidence type="ECO:0000313" key="3">
    <source>
        <dbReference type="Proteomes" id="UP000823868"/>
    </source>
</evidence>